<comment type="caution">
    <text evidence="1">The sequence shown here is derived from an EMBL/GenBank/DDBJ whole genome shotgun (WGS) entry which is preliminary data.</text>
</comment>
<keyword evidence="2" id="KW-1185">Reference proteome</keyword>
<gene>
    <name evidence="1" type="ORF">GHC57_10135</name>
</gene>
<evidence type="ECO:0000313" key="2">
    <source>
        <dbReference type="Proteomes" id="UP000434582"/>
    </source>
</evidence>
<dbReference type="EMBL" id="WIVE01000028">
    <property type="protein sequence ID" value="MQX36874.1"/>
    <property type="molecule type" value="Genomic_DNA"/>
</dbReference>
<evidence type="ECO:0000313" key="1">
    <source>
        <dbReference type="EMBL" id="MQX36874.1"/>
    </source>
</evidence>
<sequence>MPVLPIQETDLPLAGNVFLSAMAMVFSRGDAAKHDLMYRGLLAQADYLSITQRGTVPDMDWQAHANLVEAGAFRREWQGDITRGMVGFVNTAELLIVVLSLSKTSPKWSTLENALRIVGRRRTAAKLRGARSGFLADWKTWSPMAHLGAAMVLCPAFQDVPPEFLSSFGLSGWPDLGEMRLPDDGPDDSRAEFPEGSPLHALGLDILGQLEKRSLSFLSTANRVLDDASGYYARGQEKLNKPLLDRQTAWTFPEALDLDPLPVTYPRISDTEVWWLGERG</sequence>
<dbReference type="RefSeq" id="WP_153343784.1">
    <property type="nucleotide sequence ID" value="NZ_WIVE01000028.1"/>
</dbReference>
<organism evidence="1 2">
    <name type="scientific">Roseospira navarrensis</name>
    <dbReference type="NCBI Taxonomy" id="140058"/>
    <lineage>
        <taxon>Bacteria</taxon>
        <taxon>Pseudomonadati</taxon>
        <taxon>Pseudomonadota</taxon>
        <taxon>Alphaproteobacteria</taxon>
        <taxon>Rhodospirillales</taxon>
        <taxon>Rhodospirillaceae</taxon>
        <taxon>Roseospira</taxon>
    </lineage>
</organism>
<proteinExistence type="predicted"/>
<reference evidence="1 2" key="1">
    <citation type="submission" date="2019-10" db="EMBL/GenBank/DDBJ databases">
        <title>Draft whole-genome sequence of the purple nonsulfur photosynthetic bacterium Roseospira navarrensis DSM 15114.</title>
        <authorList>
            <person name="Kyndt J.A."/>
            <person name="Meyer T.E."/>
        </authorList>
    </citation>
    <scope>NUCLEOTIDE SEQUENCE [LARGE SCALE GENOMIC DNA]</scope>
    <source>
        <strain evidence="1 2">DSM 15114</strain>
    </source>
</reference>
<dbReference type="AlphaFoldDB" id="A0A7X1ZF58"/>
<dbReference type="Proteomes" id="UP000434582">
    <property type="component" value="Unassembled WGS sequence"/>
</dbReference>
<protein>
    <submittedName>
        <fullName evidence="1">Uncharacterized protein</fullName>
    </submittedName>
</protein>
<accession>A0A7X1ZF58</accession>
<name>A0A7X1ZF58_9PROT</name>